<evidence type="ECO:0000256" key="2">
    <source>
        <dbReference type="ARBA" id="ARBA00022737"/>
    </source>
</evidence>
<feature type="repeat" description="WD" evidence="3">
    <location>
        <begin position="318"/>
        <end position="358"/>
    </location>
</feature>
<keyword evidence="5" id="KW-1185">Reference proteome</keyword>
<feature type="non-terminal residue" evidence="4">
    <location>
        <position position="1"/>
    </location>
</feature>
<dbReference type="AlphaFoldDB" id="X6N3T7"/>
<dbReference type="InterPro" id="IPR015943">
    <property type="entry name" value="WD40/YVTN_repeat-like_dom_sf"/>
</dbReference>
<name>X6N3T7_RETFI</name>
<dbReference type="PROSITE" id="PS00678">
    <property type="entry name" value="WD_REPEATS_1"/>
    <property type="match status" value="3"/>
</dbReference>
<feature type="repeat" description="WD" evidence="3">
    <location>
        <begin position="401"/>
        <end position="442"/>
    </location>
</feature>
<feature type="repeat" description="WD" evidence="3">
    <location>
        <begin position="359"/>
        <end position="400"/>
    </location>
</feature>
<organism evidence="4 5">
    <name type="scientific">Reticulomyxa filosa</name>
    <dbReference type="NCBI Taxonomy" id="46433"/>
    <lineage>
        <taxon>Eukaryota</taxon>
        <taxon>Sar</taxon>
        <taxon>Rhizaria</taxon>
        <taxon>Retaria</taxon>
        <taxon>Foraminifera</taxon>
        <taxon>Monothalamids</taxon>
        <taxon>Reticulomyxidae</taxon>
        <taxon>Reticulomyxa</taxon>
    </lineage>
</organism>
<dbReference type="InterPro" id="IPR001680">
    <property type="entry name" value="WD40_rpt"/>
</dbReference>
<gene>
    <name evidence="4" type="ORF">RFI_17250</name>
</gene>
<feature type="repeat" description="WD" evidence="3">
    <location>
        <begin position="196"/>
        <end position="237"/>
    </location>
</feature>
<sequence>KNPNAAYNTIQTPRKVIFLYKKLRIFFFIESKRIKKYFSEIFVDCAIFVPKHNNLSCTNEMLQSLRTAAQNIQVTLVDNYDNSINFDFTNEIGMEKKGKSNSYAVNKEKHLGGMNQHNTRKHQQLKIRQVLKVIKIEMNIIVPLVLTKIKKEQNERNTITIVSNWIRSVSIDLGWIDDFNVIIAKYAKQFKNSKIFYGHSSSVTSANFSPDGYRIVSSSNDKTIRIWDIASGKKTHIWEEEHWINDAQFSPDGNMVASCSNGNTIQLWDVNSAQKIFEIQFNTKKIQFAPDGHTMVAASSTGAITIFDAQFGKQVQQLEGHFFAVNNAQFSPDGQMLVSSSYQTIAIWDVKSGEKLGALEGHSNVVSNAQFSPDGCSIVSCSWDRTIRIWDVQSGKQLRKLEGHGDLVNDVKFFPNGQIVVSCSNDKTIRLWDVQLGREIQRLLGHFEYVTGISVSKDARMILSSSDDDTFILWG</sequence>
<dbReference type="InterPro" id="IPR020472">
    <property type="entry name" value="WD40_PAC1"/>
</dbReference>
<dbReference type="EMBL" id="ASPP01013089">
    <property type="protein sequence ID" value="ETO19967.1"/>
    <property type="molecule type" value="Genomic_DNA"/>
</dbReference>
<feature type="repeat" description="WD" evidence="3">
    <location>
        <begin position="237"/>
        <end position="278"/>
    </location>
</feature>
<dbReference type="CDD" id="cd00200">
    <property type="entry name" value="WD40"/>
    <property type="match status" value="1"/>
</dbReference>
<dbReference type="Pfam" id="PF00400">
    <property type="entry name" value="WD40"/>
    <property type="match status" value="6"/>
</dbReference>
<dbReference type="InterPro" id="IPR019775">
    <property type="entry name" value="WD40_repeat_CS"/>
</dbReference>
<dbReference type="PRINTS" id="PR00320">
    <property type="entry name" value="GPROTEINBRPT"/>
</dbReference>
<dbReference type="Proteomes" id="UP000023152">
    <property type="component" value="Unassembled WGS sequence"/>
</dbReference>
<dbReference type="SUPFAM" id="SSF50978">
    <property type="entry name" value="WD40 repeat-like"/>
    <property type="match status" value="1"/>
</dbReference>
<feature type="repeat" description="WD" evidence="3">
    <location>
        <begin position="443"/>
        <end position="475"/>
    </location>
</feature>
<evidence type="ECO:0000256" key="3">
    <source>
        <dbReference type="PROSITE-ProRule" id="PRU00221"/>
    </source>
</evidence>
<proteinExistence type="predicted"/>
<evidence type="ECO:0000256" key="1">
    <source>
        <dbReference type="ARBA" id="ARBA00022574"/>
    </source>
</evidence>
<reference evidence="4 5" key="1">
    <citation type="journal article" date="2013" name="Curr. Biol.">
        <title>The Genome of the Foraminiferan Reticulomyxa filosa.</title>
        <authorList>
            <person name="Glockner G."/>
            <person name="Hulsmann N."/>
            <person name="Schleicher M."/>
            <person name="Noegel A.A."/>
            <person name="Eichinger L."/>
            <person name="Gallinger C."/>
            <person name="Pawlowski J."/>
            <person name="Sierra R."/>
            <person name="Euteneuer U."/>
            <person name="Pillet L."/>
            <person name="Moustafa A."/>
            <person name="Platzer M."/>
            <person name="Groth M."/>
            <person name="Szafranski K."/>
            <person name="Schliwa M."/>
        </authorList>
    </citation>
    <scope>NUCLEOTIDE SEQUENCE [LARGE SCALE GENOMIC DNA]</scope>
</reference>
<dbReference type="SMART" id="SM00320">
    <property type="entry name" value="WD40"/>
    <property type="match status" value="7"/>
</dbReference>
<dbReference type="PROSITE" id="PS50082">
    <property type="entry name" value="WD_REPEATS_2"/>
    <property type="match status" value="6"/>
</dbReference>
<accession>X6N3T7</accession>
<evidence type="ECO:0000313" key="5">
    <source>
        <dbReference type="Proteomes" id="UP000023152"/>
    </source>
</evidence>
<comment type="caution">
    <text evidence="4">The sequence shown here is derived from an EMBL/GenBank/DDBJ whole genome shotgun (WGS) entry which is preliminary data.</text>
</comment>
<keyword evidence="1 3" id="KW-0853">WD repeat</keyword>
<dbReference type="PROSITE" id="PS50294">
    <property type="entry name" value="WD_REPEATS_REGION"/>
    <property type="match status" value="5"/>
</dbReference>
<dbReference type="InterPro" id="IPR036322">
    <property type="entry name" value="WD40_repeat_dom_sf"/>
</dbReference>
<evidence type="ECO:0000313" key="4">
    <source>
        <dbReference type="EMBL" id="ETO19967.1"/>
    </source>
</evidence>
<dbReference type="PANTHER" id="PTHR19879:SF9">
    <property type="entry name" value="TRANSCRIPTION INITIATION FACTOR TFIID SUBUNIT 5"/>
    <property type="match status" value="1"/>
</dbReference>
<protein>
    <submittedName>
        <fullName evidence="4">Uncharacterized protein</fullName>
    </submittedName>
</protein>
<dbReference type="PANTHER" id="PTHR19879">
    <property type="entry name" value="TRANSCRIPTION INITIATION FACTOR TFIID"/>
    <property type="match status" value="1"/>
</dbReference>
<dbReference type="Gene3D" id="2.130.10.10">
    <property type="entry name" value="YVTN repeat-like/Quinoprotein amine dehydrogenase"/>
    <property type="match status" value="3"/>
</dbReference>
<dbReference type="OrthoDB" id="10261640at2759"/>
<keyword evidence="2" id="KW-0677">Repeat</keyword>